<comment type="caution">
    <text evidence="2">The sequence shown here is derived from an EMBL/GenBank/DDBJ whole genome shotgun (WGS) entry which is preliminary data.</text>
</comment>
<organism evidence="2 3">
    <name type="scientific">Caballeronia sordidicola</name>
    <name type="common">Burkholderia sordidicola</name>
    <dbReference type="NCBI Taxonomy" id="196367"/>
    <lineage>
        <taxon>Bacteria</taxon>
        <taxon>Pseudomonadati</taxon>
        <taxon>Pseudomonadota</taxon>
        <taxon>Betaproteobacteria</taxon>
        <taxon>Burkholderiales</taxon>
        <taxon>Burkholderiaceae</taxon>
        <taxon>Caballeronia</taxon>
    </lineage>
</organism>
<accession>A0A226WSL5</accession>
<feature type="region of interest" description="Disordered" evidence="1">
    <location>
        <begin position="18"/>
        <end position="39"/>
    </location>
</feature>
<dbReference type="Proteomes" id="UP000214720">
    <property type="component" value="Unassembled WGS sequence"/>
</dbReference>
<dbReference type="AlphaFoldDB" id="A0A226WSL5"/>
<reference evidence="3" key="1">
    <citation type="submission" date="2017-01" db="EMBL/GenBank/DDBJ databases">
        <title>Genome Analysis of Deinococcus marmoris KOPRI26562.</title>
        <authorList>
            <person name="Kim J.H."/>
            <person name="Oh H.-M."/>
        </authorList>
    </citation>
    <scope>NUCLEOTIDE SEQUENCE [LARGE SCALE GENOMIC DNA]</scope>
    <source>
        <strain evidence="3">PAMC 26633</strain>
    </source>
</reference>
<feature type="compositionally biased region" description="Low complexity" evidence="1">
    <location>
        <begin position="21"/>
        <end position="33"/>
    </location>
</feature>
<proteinExistence type="predicted"/>
<gene>
    <name evidence="2" type="ORF">BSU04_33870</name>
</gene>
<evidence type="ECO:0000313" key="3">
    <source>
        <dbReference type="Proteomes" id="UP000214720"/>
    </source>
</evidence>
<evidence type="ECO:0000313" key="2">
    <source>
        <dbReference type="EMBL" id="OXC74093.1"/>
    </source>
</evidence>
<sequence length="39" mass="4242">MGFRGRIVARLRARATDARGLKPSLEPSLEPSLKPSPLP</sequence>
<dbReference type="EMBL" id="MTHB01000233">
    <property type="protein sequence ID" value="OXC74093.1"/>
    <property type="molecule type" value="Genomic_DNA"/>
</dbReference>
<name>A0A226WSL5_CABSO</name>
<evidence type="ECO:0000256" key="1">
    <source>
        <dbReference type="SAM" id="MobiDB-lite"/>
    </source>
</evidence>
<protein>
    <submittedName>
        <fullName evidence="2">Uncharacterized protein</fullName>
    </submittedName>
</protein>